<feature type="transmembrane region" description="Helical" evidence="2">
    <location>
        <begin position="93"/>
        <end position="113"/>
    </location>
</feature>
<reference evidence="3 4" key="1">
    <citation type="submission" date="2017-07" db="EMBL/GenBank/DDBJ databases">
        <authorList>
            <person name="Talla V."/>
            <person name="Backstrom N."/>
        </authorList>
    </citation>
    <scope>NUCLEOTIDE SEQUENCE [LARGE SCALE GENOMIC DNA]</scope>
</reference>
<dbReference type="AlphaFoldDB" id="A0A5E4Q8V2"/>
<keyword evidence="2" id="KW-1133">Transmembrane helix</keyword>
<sequence length="187" mass="20421">MEKLLSLIGTADGGVTPPLMAVQEAILEENASKPIGILAYATELGFNVILLCGVYRNDLALLRIYTYFVIAAIFTTTLIYSIVNAAISLLTKLIIIFNLIFQGYVILLVRSAIVEIRENKSFKKDQIVVTYSVASEVEEAKVNIEAPAVSTQTEPVNEVDVNSDRDTPEPASADSVDEKPAENPRET</sequence>
<gene>
    <name evidence="3" type="ORF">LSINAPIS_LOCUS6554</name>
</gene>
<evidence type="ECO:0000313" key="4">
    <source>
        <dbReference type="Proteomes" id="UP000324832"/>
    </source>
</evidence>
<keyword evidence="2" id="KW-0472">Membrane</keyword>
<keyword evidence="2" id="KW-0812">Transmembrane</keyword>
<proteinExistence type="predicted"/>
<protein>
    <submittedName>
        <fullName evidence="3">Uncharacterized protein</fullName>
    </submittedName>
</protein>
<organism evidence="3 4">
    <name type="scientific">Leptidea sinapis</name>
    <dbReference type="NCBI Taxonomy" id="189913"/>
    <lineage>
        <taxon>Eukaryota</taxon>
        <taxon>Metazoa</taxon>
        <taxon>Ecdysozoa</taxon>
        <taxon>Arthropoda</taxon>
        <taxon>Hexapoda</taxon>
        <taxon>Insecta</taxon>
        <taxon>Pterygota</taxon>
        <taxon>Neoptera</taxon>
        <taxon>Endopterygota</taxon>
        <taxon>Lepidoptera</taxon>
        <taxon>Glossata</taxon>
        <taxon>Ditrysia</taxon>
        <taxon>Papilionoidea</taxon>
        <taxon>Pieridae</taxon>
        <taxon>Dismorphiinae</taxon>
        <taxon>Leptidea</taxon>
    </lineage>
</organism>
<dbReference type="Proteomes" id="UP000324832">
    <property type="component" value="Unassembled WGS sequence"/>
</dbReference>
<evidence type="ECO:0000256" key="2">
    <source>
        <dbReference type="SAM" id="Phobius"/>
    </source>
</evidence>
<accession>A0A5E4Q8V2</accession>
<feature type="transmembrane region" description="Helical" evidence="2">
    <location>
        <begin position="37"/>
        <end position="55"/>
    </location>
</feature>
<name>A0A5E4Q8V2_9NEOP</name>
<dbReference type="EMBL" id="FZQP02002081">
    <property type="protein sequence ID" value="VVC94651.1"/>
    <property type="molecule type" value="Genomic_DNA"/>
</dbReference>
<feature type="compositionally biased region" description="Basic and acidic residues" evidence="1">
    <location>
        <begin position="176"/>
        <end position="187"/>
    </location>
</feature>
<feature type="region of interest" description="Disordered" evidence="1">
    <location>
        <begin position="146"/>
        <end position="187"/>
    </location>
</feature>
<evidence type="ECO:0000256" key="1">
    <source>
        <dbReference type="SAM" id="MobiDB-lite"/>
    </source>
</evidence>
<keyword evidence="4" id="KW-1185">Reference proteome</keyword>
<evidence type="ECO:0000313" key="3">
    <source>
        <dbReference type="EMBL" id="VVC94651.1"/>
    </source>
</evidence>
<feature type="transmembrane region" description="Helical" evidence="2">
    <location>
        <begin position="67"/>
        <end position="87"/>
    </location>
</feature>